<evidence type="ECO:0000313" key="2">
    <source>
        <dbReference type="Proteomes" id="UP001150603"/>
    </source>
</evidence>
<gene>
    <name evidence="1" type="ORF">FBU59_003928</name>
</gene>
<name>A0ACC1J6W7_9FUNG</name>
<dbReference type="EMBL" id="JANBPW010002661">
    <property type="protein sequence ID" value="KAJ1940034.1"/>
    <property type="molecule type" value="Genomic_DNA"/>
</dbReference>
<dbReference type="Proteomes" id="UP001150603">
    <property type="component" value="Unassembled WGS sequence"/>
</dbReference>
<sequence length="304" mass="33740">MSLADILTACFGGGSNNASGSRQAPYLSADEAANMPLDVFLERSLESSPSVMQQQGQFADIFRRHLQSGASLSHVANVVRNQTSRLASNGTDRATAEWAGQLFAMSIDGQSGGNHQKQGGYKAPQMQQGSYAAAVGSDNGGWEMQQSNHGRQNNQNNSDTYIRSYFFPSEQSFEQLMNFLDSAKSTLDICVFNITDNDVASAIIRAKKRGVEVRIITDDGQLESKGSDIVRLQEDHGIPFKHDNDENKFMHSKFAVIDRRAVWMGSYNWTVGARRSNNESVIVTNDRNTADAFSREFEKLWRQF</sequence>
<accession>A0ACC1J6W7</accession>
<organism evidence="1 2">
    <name type="scientific">Linderina macrospora</name>
    <dbReference type="NCBI Taxonomy" id="4868"/>
    <lineage>
        <taxon>Eukaryota</taxon>
        <taxon>Fungi</taxon>
        <taxon>Fungi incertae sedis</taxon>
        <taxon>Zoopagomycota</taxon>
        <taxon>Kickxellomycotina</taxon>
        <taxon>Kickxellomycetes</taxon>
        <taxon>Kickxellales</taxon>
        <taxon>Kickxellaceae</taxon>
        <taxon>Linderina</taxon>
    </lineage>
</organism>
<comment type="caution">
    <text evidence="1">The sequence shown here is derived from an EMBL/GenBank/DDBJ whole genome shotgun (WGS) entry which is preliminary data.</text>
</comment>
<keyword evidence="2" id="KW-1185">Reference proteome</keyword>
<protein>
    <submittedName>
        <fullName evidence="1">Uncharacterized protein</fullName>
    </submittedName>
</protein>
<proteinExistence type="predicted"/>
<evidence type="ECO:0000313" key="1">
    <source>
        <dbReference type="EMBL" id="KAJ1940034.1"/>
    </source>
</evidence>
<reference evidence="1" key="1">
    <citation type="submission" date="2022-07" db="EMBL/GenBank/DDBJ databases">
        <title>Phylogenomic reconstructions and comparative analyses of Kickxellomycotina fungi.</title>
        <authorList>
            <person name="Reynolds N.K."/>
            <person name="Stajich J.E."/>
            <person name="Barry K."/>
            <person name="Grigoriev I.V."/>
            <person name="Crous P."/>
            <person name="Smith M.E."/>
        </authorList>
    </citation>
    <scope>NUCLEOTIDE SEQUENCE</scope>
    <source>
        <strain evidence="1">NRRL 5244</strain>
    </source>
</reference>